<gene>
    <name evidence="1" type="ORF">AF332_26625</name>
</gene>
<dbReference type="InterPro" id="IPR006357">
    <property type="entry name" value="HAD-SF_hydro_IIA"/>
</dbReference>
<dbReference type="AlphaFoldDB" id="A0A0M0GJV5"/>
<reference evidence="2" key="1">
    <citation type="submission" date="2015-07" db="EMBL/GenBank/DDBJ databases">
        <title>Fjat-10036 dsm4.</title>
        <authorList>
            <person name="Liu B."/>
            <person name="Wang J."/>
            <person name="Zhu Y."/>
            <person name="Liu G."/>
            <person name="Chen Q."/>
            <person name="Chen Z."/>
            <person name="Lan J."/>
            <person name="Che J."/>
            <person name="Ge C."/>
            <person name="Shi H."/>
            <person name="Pan Z."/>
            <person name="Liu X."/>
        </authorList>
    </citation>
    <scope>NUCLEOTIDE SEQUENCE [LARGE SCALE GENOMIC DNA]</scope>
    <source>
        <strain evidence="2">DSM 4</strain>
    </source>
</reference>
<dbReference type="SUPFAM" id="SSF56784">
    <property type="entry name" value="HAD-like"/>
    <property type="match status" value="1"/>
</dbReference>
<dbReference type="GO" id="GO:0005737">
    <property type="term" value="C:cytoplasm"/>
    <property type="evidence" value="ECO:0007669"/>
    <property type="project" value="TreeGrafter"/>
</dbReference>
<dbReference type="PANTHER" id="PTHR19288">
    <property type="entry name" value="4-NITROPHENYLPHOSPHATASE-RELATED"/>
    <property type="match status" value="1"/>
</dbReference>
<dbReference type="Proteomes" id="UP000037109">
    <property type="component" value="Unassembled WGS sequence"/>
</dbReference>
<dbReference type="RefSeq" id="WP_053437407.1">
    <property type="nucleotide sequence ID" value="NZ_LGUF01000007.1"/>
</dbReference>
<keyword evidence="2" id="KW-1185">Reference proteome</keyword>
<proteinExistence type="predicted"/>
<name>A0A0M0GJV5_SPOGL</name>
<evidence type="ECO:0008006" key="3">
    <source>
        <dbReference type="Google" id="ProtNLM"/>
    </source>
</evidence>
<dbReference type="GO" id="GO:0016791">
    <property type="term" value="F:phosphatase activity"/>
    <property type="evidence" value="ECO:0007669"/>
    <property type="project" value="TreeGrafter"/>
</dbReference>
<dbReference type="PATRIC" id="fig|1459.3.peg.5856"/>
<dbReference type="InterPro" id="IPR023214">
    <property type="entry name" value="HAD_sf"/>
</dbReference>
<dbReference type="Gene3D" id="3.40.50.1000">
    <property type="entry name" value="HAD superfamily/HAD-like"/>
    <property type="match status" value="2"/>
</dbReference>
<accession>A0A0M0GJV5</accession>
<dbReference type="STRING" id="1459.AF332_26625"/>
<dbReference type="Pfam" id="PF13242">
    <property type="entry name" value="Hydrolase_like"/>
    <property type="match status" value="1"/>
</dbReference>
<evidence type="ECO:0000313" key="2">
    <source>
        <dbReference type="Proteomes" id="UP000037109"/>
    </source>
</evidence>
<dbReference type="PANTHER" id="PTHR19288:SF46">
    <property type="entry name" value="HALOACID DEHALOGENASE-LIKE HYDROLASE DOMAIN-CONTAINING PROTEIN 2"/>
    <property type="match status" value="1"/>
</dbReference>
<protein>
    <recommendedName>
        <fullName evidence="3">Acid sugar phosphatase</fullName>
    </recommendedName>
</protein>
<evidence type="ECO:0000313" key="1">
    <source>
        <dbReference type="EMBL" id="KON90033.1"/>
    </source>
</evidence>
<sequence>MTLNMANCSTFIFDLDGTVYSGNRLYPGAQKLLQFLCHKKNQIFFLSNNSTDTAETIRKKLMGMNITVHDSHILVAAELAGDYLLEKYGRVRVKTFGTLALEHSIKAAGHMILPVGRREQSDVVVIGRDPFFTYEKLYDCTRSLIEGAKLVAVNPDKYHPGEDGSRVPETGALISAIQAVTGGSEVESVGKPSYFSFKKIFEQSSAEPESCIMIGDNPYTDIKGGYLAGMRTVWISHGQTFPLDLGFKPDVTVSCIDELLPSISLGEVI</sequence>
<dbReference type="InterPro" id="IPR036412">
    <property type="entry name" value="HAD-like_sf"/>
</dbReference>
<comment type="caution">
    <text evidence="1">The sequence shown here is derived from an EMBL/GenBank/DDBJ whole genome shotgun (WGS) entry which is preliminary data.</text>
</comment>
<dbReference type="EMBL" id="LGUF01000007">
    <property type="protein sequence ID" value="KON90033.1"/>
    <property type="molecule type" value="Genomic_DNA"/>
</dbReference>
<dbReference type="OrthoDB" id="9810449at2"/>
<dbReference type="Pfam" id="PF13344">
    <property type="entry name" value="Hydrolase_6"/>
    <property type="match status" value="1"/>
</dbReference>
<dbReference type="NCBIfam" id="TIGR01460">
    <property type="entry name" value="HAD-SF-IIA"/>
    <property type="match status" value="1"/>
</dbReference>
<organism evidence="1 2">
    <name type="scientific">Sporosarcina globispora</name>
    <name type="common">Bacillus globisporus</name>
    <dbReference type="NCBI Taxonomy" id="1459"/>
    <lineage>
        <taxon>Bacteria</taxon>
        <taxon>Bacillati</taxon>
        <taxon>Bacillota</taxon>
        <taxon>Bacilli</taxon>
        <taxon>Bacillales</taxon>
        <taxon>Caryophanaceae</taxon>
        <taxon>Sporosarcina</taxon>
    </lineage>
</organism>